<accession>A0AAP2GF32</accession>
<dbReference type="AlphaFoldDB" id="A0AAP2GF32"/>
<evidence type="ECO:0000313" key="2">
    <source>
        <dbReference type="EMBL" id="MBT1688984.1"/>
    </source>
</evidence>
<dbReference type="PROSITE" id="PS50093">
    <property type="entry name" value="PKD"/>
    <property type="match status" value="1"/>
</dbReference>
<dbReference type="Gene3D" id="2.60.40.10">
    <property type="entry name" value="Immunoglobulins"/>
    <property type="match status" value="1"/>
</dbReference>
<evidence type="ECO:0000313" key="3">
    <source>
        <dbReference type="Proteomes" id="UP001319180"/>
    </source>
</evidence>
<dbReference type="InterPro" id="IPR022409">
    <property type="entry name" value="PKD/Chitinase_dom"/>
</dbReference>
<comment type="caution">
    <text evidence="2">The sequence shown here is derived from an EMBL/GenBank/DDBJ whole genome shotgun (WGS) entry which is preliminary data.</text>
</comment>
<protein>
    <submittedName>
        <fullName evidence="2">PKD domain-containing protein</fullName>
    </submittedName>
</protein>
<dbReference type="CDD" id="cd00146">
    <property type="entry name" value="PKD"/>
    <property type="match status" value="1"/>
</dbReference>
<dbReference type="InterPro" id="IPR013783">
    <property type="entry name" value="Ig-like_fold"/>
</dbReference>
<dbReference type="InterPro" id="IPR035986">
    <property type="entry name" value="PKD_dom_sf"/>
</dbReference>
<dbReference type="PANTHER" id="PTHR46513:SF41">
    <property type="entry name" value="LOW-DENSITY LIPOPROTEIN RECEPTOR-RELATED PROTEIN"/>
    <property type="match status" value="1"/>
</dbReference>
<dbReference type="EMBL" id="JAHESC010000034">
    <property type="protein sequence ID" value="MBT1688984.1"/>
    <property type="molecule type" value="Genomic_DNA"/>
</dbReference>
<dbReference type="PANTHER" id="PTHR46513">
    <property type="entry name" value="VITELLOGENIN RECEPTOR-LIKE PROTEIN-RELATED-RELATED"/>
    <property type="match status" value="1"/>
</dbReference>
<dbReference type="Proteomes" id="UP001319180">
    <property type="component" value="Unassembled WGS sequence"/>
</dbReference>
<dbReference type="SUPFAM" id="SSF49299">
    <property type="entry name" value="PKD domain"/>
    <property type="match status" value="1"/>
</dbReference>
<dbReference type="Gene3D" id="2.120.10.30">
    <property type="entry name" value="TolB, C-terminal domain"/>
    <property type="match status" value="2"/>
</dbReference>
<name>A0AAP2GF32_9BACT</name>
<keyword evidence="3" id="KW-1185">Reference proteome</keyword>
<organism evidence="2 3">
    <name type="scientific">Dawidia soli</name>
    <dbReference type="NCBI Taxonomy" id="2782352"/>
    <lineage>
        <taxon>Bacteria</taxon>
        <taxon>Pseudomonadati</taxon>
        <taxon>Bacteroidota</taxon>
        <taxon>Cytophagia</taxon>
        <taxon>Cytophagales</taxon>
        <taxon>Chryseotaleaceae</taxon>
        <taxon>Dawidia</taxon>
    </lineage>
</organism>
<dbReference type="InterPro" id="IPR050778">
    <property type="entry name" value="Cueball_EGF_LRP_Nidogen"/>
</dbReference>
<dbReference type="InterPro" id="IPR011042">
    <property type="entry name" value="6-blade_b-propeller_TolB-like"/>
</dbReference>
<dbReference type="InterPro" id="IPR000033">
    <property type="entry name" value="LDLR_classB_rpt"/>
</dbReference>
<dbReference type="SMART" id="SM00089">
    <property type="entry name" value="PKD"/>
    <property type="match status" value="1"/>
</dbReference>
<sequence>MMRNVYILLMAIMLVMVHGCGEEDYPVPPASTVPKFTVAIDNDEFAPAQATFTNVSVIPDRAGTVEYYWSFGDGTSSMEKDPVHVYKKPGLFDVKLVIVTGSSNEINEFTQQVIIKDPNATGTPVYFTNGGTLFIALINDQAPLAIPTGINALGDSYCIAIDTANDKLYLSDYDGDKIVVANLDGTEATDFRTAIGTPTSLAIDYANNMLYWDTDTGIRRTSLDDDDVSAFEEFATDQNDPEGVSVDPVTKRLYWNTYTGGVWRQDLNGTTATLTVPGDGGGSMLVVGDRIYFDTRDVALGTSQLVSTKMDGSGRSIVTAGMGDRIYGIAFDGIENKLYWADRDSDRIMRANVDGTESEPWYTGMSVQGLAVGKE</sequence>
<dbReference type="RefSeq" id="WP_254092210.1">
    <property type="nucleotide sequence ID" value="NZ_JAHESC010000034.1"/>
</dbReference>
<proteinExistence type="predicted"/>
<dbReference type="SUPFAM" id="SSF101898">
    <property type="entry name" value="NHL repeat"/>
    <property type="match status" value="1"/>
</dbReference>
<gene>
    <name evidence="2" type="ORF">KK078_20635</name>
</gene>
<reference evidence="2 3" key="1">
    <citation type="submission" date="2021-05" db="EMBL/GenBank/DDBJ databases">
        <title>A Polyphasic approach of four new species of the genus Ohtaekwangia: Ohtaekwangia histidinii sp. nov., Ohtaekwangia cretensis sp. nov., Ohtaekwangia indiensis sp. nov., Ohtaekwangia reichenbachii sp. nov. from diverse environment.</title>
        <authorList>
            <person name="Octaviana S."/>
        </authorList>
    </citation>
    <scope>NUCLEOTIDE SEQUENCE [LARGE SCALE GENOMIC DNA]</scope>
    <source>
        <strain evidence="2 3">PWU37</strain>
    </source>
</reference>
<dbReference type="SMART" id="SM00135">
    <property type="entry name" value="LY"/>
    <property type="match status" value="4"/>
</dbReference>
<evidence type="ECO:0000259" key="1">
    <source>
        <dbReference type="PROSITE" id="PS50093"/>
    </source>
</evidence>
<dbReference type="InterPro" id="IPR000601">
    <property type="entry name" value="PKD_dom"/>
</dbReference>
<feature type="domain" description="PKD" evidence="1">
    <location>
        <begin position="65"/>
        <end position="107"/>
    </location>
</feature>
<dbReference type="Pfam" id="PF18911">
    <property type="entry name" value="PKD_4"/>
    <property type="match status" value="1"/>
</dbReference>